<dbReference type="Pfam" id="PF13580">
    <property type="entry name" value="SIS_2"/>
    <property type="match status" value="1"/>
</dbReference>
<feature type="non-terminal residue" evidence="2">
    <location>
        <position position="1"/>
    </location>
</feature>
<evidence type="ECO:0000313" key="2">
    <source>
        <dbReference type="EMBL" id="SVC10669.1"/>
    </source>
</evidence>
<dbReference type="Gene3D" id="3.40.50.10490">
    <property type="entry name" value="Glucose-6-phosphate isomerase like protein, domain 1"/>
    <property type="match status" value="1"/>
</dbReference>
<name>A0A382JG47_9ZZZZ</name>
<gene>
    <name evidence="2" type="ORF">METZ01_LOCUS263523</name>
</gene>
<dbReference type="AlphaFoldDB" id="A0A382JG47"/>
<dbReference type="PROSITE" id="PS51464">
    <property type="entry name" value="SIS"/>
    <property type="match status" value="1"/>
</dbReference>
<dbReference type="PANTHER" id="PTHR30390">
    <property type="entry name" value="SEDOHEPTULOSE 7-PHOSPHATE ISOMERASE / DNAA INITIATOR-ASSOCIATING FACTOR FOR REPLICATION INITIATION"/>
    <property type="match status" value="1"/>
</dbReference>
<reference evidence="2" key="1">
    <citation type="submission" date="2018-05" db="EMBL/GenBank/DDBJ databases">
        <authorList>
            <person name="Lanie J.A."/>
            <person name="Ng W.-L."/>
            <person name="Kazmierczak K.M."/>
            <person name="Andrzejewski T.M."/>
            <person name="Davidsen T.M."/>
            <person name="Wayne K.J."/>
            <person name="Tettelin H."/>
            <person name="Glass J.I."/>
            <person name="Rusch D."/>
            <person name="Podicherti R."/>
            <person name="Tsui H.-C.T."/>
            <person name="Winkler M.E."/>
        </authorList>
    </citation>
    <scope>NUCLEOTIDE SEQUENCE</scope>
</reference>
<dbReference type="InterPro" id="IPR050099">
    <property type="entry name" value="SIS_GmhA/DiaA_subfam"/>
</dbReference>
<feature type="domain" description="SIS" evidence="1">
    <location>
        <begin position="17"/>
        <end position="162"/>
    </location>
</feature>
<protein>
    <recommendedName>
        <fullName evidence="1">SIS domain-containing protein</fullName>
    </recommendedName>
</protein>
<feature type="non-terminal residue" evidence="2">
    <location>
        <position position="162"/>
    </location>
</feature>
<proteinExistence type="predicted"/>
<organism evidence="2">
    <name type="scientific">marine metagenome</name>
    <dbReference type="NCBI Taxonomy" id="408172"/>
    <lineage>
        <taxon>unclassified sequences</taxon>
        <taxon>metagenomes</taxon>
        <taxon>ecological metagenomes</taxon>
    </lineage>
</organism>
<accession>A0A382JG47</accession>
<sequence length="162" mass="17340">VLESLDQDTIGKAAQLIVESIHNNGKIFWCGNGGSASQANHLSAELVGGMYQEKTKPCQSICLNVDTAFITAWSNDDSFDNIFVRQLEALSNNGDILVVLSTSGNSSNIVNATKFAQSNGLKVISLTGNDGGEVKISSDININVHSDNTQRIQEIHILVGHI</sequence>
<evidence type="ECO:0000259" key="1">
    <source>
        <dbReference type="PROSITE" id="PS51464"/>
    </source>
</evidence>
<dbReference type="InterPro" id="IPR046348">
    <property type="entry name" value="SIS_dom_sf"/>
</dbReference>
<dbReference type="InterPro" id="IPR035461">
    <property type="entry name" value="GmhA/DiaA"/>
</dbReference>
<dbReference type="InterPro" id="IPR001347">
    <property type="entry name" value="SIS_dom"/>
</dbReference>
<dbReference type="CDD" id="cd05006">
    <property type="entry name" value="SIS_GmhA"/>
    <property type="match status" value="1"/>
</dbReference>
<dbReference type="SUPFAM" id="SSF53697">
    <property type="entry name" value="SIS domain"/>
    <property type="match status" value="1"/>
</dbReference>
<dbReference type="GO" id="GO:0097367">
    <property type="term" value="F:carbohydrate derivative binding"/>
    <property type="evidence" value="ECO:0007669"/>
    <property type="project" value="InterPro"/>
</dbReference>
<dbReference type="GO" id="GO:1901135">
    <property type="term" value="P:carbohydrate derivative metabolic process"/>
    <property type="evidence" value="ECO:0007669"/>
    <property type="project" value="InterPro"/>
</dbReference>
<dbReference type="EMBL" id="UINC01073924">
    <property type="protein sequence ID" value="SVC10669.1"/>
    <property type="molecule type" value="Genomic_DNA"/>
</dbReference>